<organism evidence="2 3">
    <name type="scientific">Fusarium kuroshium</name>
    <dbReference type="NCBI Taxonomy" id="2010991"/>
    <lineage>
        <taxon>Eukaryota</taxon>
        <taxon>Fungi</taxon>
        <taxon>Dikarya</taxon>
        <taxon>Ascomycota</taxon>
        <taxon>Pezizomycotina</taxon>
        <taxon>Sordariomycetes</taxon>
        <taxon>Hypocreomycetidae</taxon>
        <taxon>Hypocreales</taxon>
        <taxon>Nectriaceae</taxon>
        <taxon>Fusarium</taxon>
        <taxon>Fusarium solani species complex</taxon>
    </lineage>
</organism>
<feature type="compositionally biased region" description="Low complexity" evidence="1">
    <location>
        <begin position="471"/>
        <end position="483"/>
    </location>
</feature>
<dbReference type="SUPFAM" id="SSF56601">
    <property type="entry name" value="beta-lactamase/transpeptidase-like"/>
    <property type="match status" value="1"/>
</dbReference>
<name>A0A3M2S357_9HYPO</name>
<dbReference type="OrthoDB" id="5084288at2759"/>
<gene>
    <name evidence="2" type="ORF">CDV36_008388</name>
</gene>
<sequence length="643" mass="72519">MRRSNFPRARPWHLSNVSKFLLKISYFALGTVLGGKGVEDLWYTLHRASPKYYLVSVKSSRRTPIRASMSAVASSEYKSMWAFFCELVRVSALLLRQFRQTENLVESLAKSLKDLVQSSKSWNASTNSFFVKVTSKDESLSSFHHTADSLEETGVHKVISSFIYLVASVTKIFTVLALLLQNNLDLDDPASKYVPEMSRIKHYKERNLRRKYAFDLATSLVFEALRALGFLEAPPIPGAPVYDTADTRPKTCIEFSESLKDHNLTWKPGQRAASFNSGLHHPRLYLSGPLSLPSAPGFVLQDLPQAVLPPDRGSELMSIPSEAMTPGSYKTPEDLAKFVPSILRHDLLSSPQTDLQIKPTFRRPPPQPVDVYTKAGDSVLPVTYIAIIPDYDFRITIDATRPDSYAAGRDPLNLMVQGVVPYFENLARKRSASTPRTTETPLFSLCTRVPETRVQNGRCMTSLCSRPGQRSTAAMSSTSTLASPPAGENERCRVANWFSIYQFWHQGLLVGELDFVGDYGVTKGLKVPDLTQYLSKASEKFLQLRKHPQAKLFTSFSYQPRATPPKKMCEFDVAPSRMVCGHRGPDELLRMRWCNETRPCGDYKLNHLGLTRKRDPCIDCILDRRWVLANGRWRKFSVLVWEG</sequence>
<evidence type="ECO:0000313" key="2">
    <source>
        <dbReference type="EMBL" id="RMJ11968.1"/>
    </source>
</evidence>
<feature type="region of interest" description="Disordered" evidence="1">
    <location>
        <begin position="466"/>
        <end position="487"/>
    </location>
</feature>
<dbReference type="EMBL" id="NKUJ01000151">
    <property type="protein sequence ID" value="RMJ11968.1"/>
    <property type="molecule type" value="Genomic_DNA"/>
</dbReference>
<dbReference type="Gene3D" id="3.40.710.10">
    <property type="entry name" value="DD-peptidase/beta-lactamase superfamily"/>
    <property type="match status" value="1"/>
</dbReference>
<reference evidence="2 3" key="1">
    <citation type="submission" date="2017-06" db="EMBL/GenBank/DDBJ databases">
        <title>Comparative genomic analysis of Ambrosia Fusariam Clade fungi.</title>
        <authorList>
            <person name="Stajich J.E."/>
            <person name="Carrillo J."/>
            <person name="Kijimoto T."/>
            <person name="Eskalen A."/>
            <person name="O'Donnell K."/>
            <person name="Kasson M."/>
        </authorList>
    </citation>
    <scope>NUCLEOTIDE SEQUENCE [LARGE SCALE GENOMIC DNA]</scope>
    <source>
        <strain evidence="2">UCR3666</strain>
    </source>
</reference>
<dbReference type="PANTHER" id="PTHR22935">
    <property type="entry name" value="PENICILLIN-BINDING PROTEIN"/>
    <property type="match status" value="1"/>
</dbReference>
<dbReference type="InterPro" id="IPR012338">
    <property type="entry name" value="Beta-lactam/transpept-like"/>
</dbReference>
<evidence type="ECO:0000256" key="1">
    <source>
        <dbReference type="SAM" id="MobiDB-lite"/>
    </source>
</evidence>
<keyword evidence="3" id="KW-1185">Reference proteome</keyword>
<dbReference type="Proteomes" id="UP000277212">
    <property type="component" value="Unassembled WGS sequence"/>
</dbReference>
<proteinExistence type="predicted"/>
<dbReference type="AlphaFoldDB" id="A0A3M2S357"/>
<evidence type="ECO:0000313" key="3">
    <source>
        <dbReference type="Proteomes" id="UP000277212"/>
    </source>
</evidence>
<dbReference type="STRING" id="2010991.A0A3M2S357"/>
<evidence type="ECO:0008006" key="4">
    <source>
        <dbReference type="Google" id="ProtNLM"/>
    </source>
</evidence>
<accession>A0A3M2S357</accession>
<dbReference type="InterPro" id="IPR051478">
    <property type="entry name" value="Beta-lactamase-like_AB/R"/>
</dbReference>
<protein>
    <recommendedName>
        <fullName evidence="4">Beta-lactamase-related domain-containing protein</fullName>
    </recommendedName>
</protein>
<dbReference type="PANTHER" id="PTHR22935:SF95">
    <property type="entry name" value="BETA-LACTAMASE-LIKE 1-RELATED"/>
    <property type="match status" value="1"/>
</dbReference>
<comment type="caution">
    <text evidence="2">The sequence shown here is derived from an EMBL/GenBank/DDBJ whole genome shotgun (WGS) entry which is preliminary data.</text>
</comment>